<feature type="compositionally biased region" description="Basic and acidic residues" evidence="1">
    <location>
        <begin position="430"/>
        <end position="478"/>
    </location>
</feature>
<feature type="compositionally biased region" description="Polar residues" evidence="1">
    <location>
        <begin position="359"/>
        <end position="371"/>
    </location>
</feature>
<feature type="region of interest" description="Disordered" evidence="1">
    <location>
        <begin position="1433"/>
        <end position="1479"/>
    </location>
</feature>
<feature type="region of interest" description="Disordered" evidence="1">
    <location>
        <begin position="965"/>
        <end position="999"/>
    </location>
</feature>
<feature type="compositionally biased region" description="Polar residues" evidence="1">
    <location>
        <begin position="845"/>
        <end position="856"/>
    </location>
</feature>
<proteinExistence type="predicted"/>
<feature type="compositionally biased region" description="Basic and acidic residues" evidence="1">
    <location>
        <begin position="15"/>
        <end position="28"/>
    </location>
</feature>
<gene>
    <name evidence="2" type="ORF">MNOR_LOCUS28950</name>
</gene>
<feature type="compositionally biased region" description="Low complexity" evidence="1">
    <location>
        <begin position="335"/>
        <end position="344"/>
    </location>
</feature>
<dbReference type="Proteomes" id="UP001497623">
    <property type="component" value="Unassembled WGS sequence"/>
</dbReference>
<evidence type="ECO:0000313" key="3">
    <source>
        <dbReference type="Proteomes" id="UP001497623"/>
    </source>
</evidence>
<feature type="compositionally biased region" description="Low complexity" evidence="1">
    <location>
        <begin position="1369"/>
        <end position="1384"/>
    </location>
</feature>
<feature type="compositionally biased region" description="Low complexity" evidence="1">
    <location>
        <begin position="38"/>
        <end position="52"/>
    </location>
</feature>
<feature type="compositionally biased region" description="Basic and acidic residues" evidence="1">
    <location>
        <begin position="772"/>
        <end position="783"/>
    </location>
</feature>
<feature type="compositionally biased region" description="Low complexity" evidence="1">
    <location>
        <begin position="786"/>
        <end position="802"/>
    </location>
</feature>
<feature type="compositionally biased region" description="Basic and acidic residues" evidence="1">
    <location>
        <begin position="105"/>
        <end position="126"/>
    </location>
</feature>
<feature type="compositionally biased region" description="Basic residues" evidence="1">
    <location>
        <begin position="1343"/>
        <end position="1356"/>
    </location>
</feature>
<keyword evidence="3" id="KW-1185">Reference proteome</keyword>
<protein>
    <submittedName>
        <fullName evidence="2">Uncharacterized protein</fullName>
    </submittedName>
</protein>
<dbReference type="EMBL" id="CAXKWB010032801">
    <property type="protein sequence ID" value="CAL4141926.1"/>
    <property type="molecule type" value="Genomic_DNA"/>
</dbReference>
<feature type="compositionally biased region" description="Low complexity" evidence="1">
    <location>
        <begin position="151"/>
        <end position="163"/>
    </location>
</feature>
<feature type="compositionally biased region" description="Polar residues" evidence="1">
    <location>
        <begin position="557"/>
        <end position="566"/>
    </location>
</feature>
<evidence type="ECO:0000313" key="2">
    <source>
        <dbReference type="EMBL" id="CAL4141926.1"/>
    </source>
</evidence>
<feature type="compositionally biased region" description="Polar residues" evidence="1">
    <location>
        <begin position="307"/>
        <end position="318"/>
    </location>
</feature>
<feature type="compositionally biased region" description="Basic and acidic residues" evidence="1">
    <location>
        <begin position="187"/>
        <end position="209"/>
    </location>
</feature>
<feature type="region of interest" description="Disordered" evidence="1">
    <location>
        <begin position="1"/>
        <end position="568"/>
    </location>
</feature>
<feature type="compositionally biased region" description="Low complexity" evidence="1">
    <location>
        <begin position="66"/>
        <end position="84"/>
    </location>
</feature>
<reference evidence="2 3" key="1">
    <citation type="submission" date="2024-05" db="EMBL/GenBank/DDBJ databases">
        <authorList>
            <person name="Wallberg A."/>
        </authorList>
    </citation>
    <scope>NUCLEOTIDE SEQUENCE [LARGE SCALE GENOMIC DNA]</scope>
</reference>
<feature type="compositionally biased region" description="Low complexity" evidence="1">
    <location>
        <begin position="858"/>
        <end position="911"/>
    </location>
</feature>
<accession>A0AAV2RVT1</accession>
<feature type="compositionally biased region" description="Basic and acidic residues" evidence="1">
    <location>
        <begin position="283"/>
        <end position="298"/>
    </location>
</feature>
<comment type="caution">
    <text evidence="2">The sequence shown here is derived from an EMBL/GenBank/DDBJ whole genome shotgun (WGS) entry which is preliminary data.</text>
</comment>
<feature type="compositionally biased region" description="Basic and acidic residues" evidence="1">
    <location>
        <begin position="1433"/>
        <end position="1452"/>
    </location>
</feature>
<evidence type="ECO:0000256" key="1">
    <source>
        <dbReference type="SAM" id="MobiDB-lite"/>
    </source>
</evidence>
<feature type="compositionally biased region" description="Basic and acidic residues" evidence="1">
    <location>
        <begin position="821"/>
        <end position="839"/>
    </location>
</feature>
<feature type="compositionally biased region" description="Basic and acidic residues" evidence="1">
    <location>
        <begin position="521"/>
        <end position="532"/>
    </location>
</feature>
<name>A0AAV2RVT1_MEGNR</name>
<sequence>MDGEEIGRSPGRLRRSTERSRENIREYVKLLGKRGSNASSPRGAKGSSPSSRSKIRSVLNAPANEKATTGKKGTKVTKSSPGSKQHSPEKVGKVTKNTPKARRKLSVDKKDEKKLINDKNIADEKLSRKKTTPGKKNVVKSPSATKKSKRINNSGSESEIEISLPDLNAINTSTDSFRGFASDDSQDEAKRNKISKLKEINAKVSKSKDDDDDDEQPPDLVLFLKEGRGRKKRYSEPPTLESEGISVPQKKGDKINSQSIDEIEIKDKLEESGNKKNSKITKKTTEDNISDLKVDISKRRSLRGQGLTENVSSNATNVNEKEKKPKQNKKQKTDLNNSLNEESSQNTSILNIKNEDSMELSQNKMTRSSSRGKIAGSKGHKRTTSAITGKVVHKLRTQRRNSLDSSTIMNKSTRNDDQKKLKVGITAEKQMTKKEKKKEKQNDSDLLKIENDSDSKAFKVENKEENIDIDNIEAKNREQSPSNIIVKEGLKLVPKTPPKLSSTPRKETESEYTKTPTGSKLESEIKGGDKLKSSTSPRKKTLNSLNTESESNELSTGEVNPISTNKLKGKSFSPEVRLIGKSLSESRAVKVILGPAGDKLVQAVPLSHLKGKMGKNSKESSPVMTFIMKKIDAKKSSLLNTVQNESKATTGEIRGIQKKDFKKVISPQKNAQGNKVPLEQNKNYNIHEELTPNDTSVVGSEAPEIMDFSDIGTSEIVLGENEKEKEELVGDLENTRNTADPKSVLGELDLMANESLGSSSEDNSRSEVPVEELLKSPESKVALDHSYSSGGSSEKSEPSSNYKKARIRPYIIDENASASKKTTEKEVNHKAKSSSKLDKSPIVQEFNSTDTISCNKFGNDSNAPSNNDNNLSSNSKTDTSLTTTTSISVGTTSTTDTVATTSTTTSNSTPSPQKKGPTPEKSPHSISRPVYSSVSLAKRSLDIMLHNDKINILRQMSQIFNNEKRAPAATEAVANPDADSQSSSDDDDDLEKGEKDESYVGAKVDTLNKIEKELTQSASASTSTDKIKRFSKSPVKASKFNQLVGKIVNESPVKNAISTLTQNTTFSLPRTNSTSLKSNVVVETNSTEVHHSDPPKLHEEKNSDISKEMPIFSEHLSNISNASKVSSDLENNKSIPSLTSNAITKPPTSMFNNKLEDNFVLGSKQSVTPRKFITNLTNAPEEKEMLNPSSKTAESLTYKEDIITDEKTISINDNEPSFTINDKDNINSEQKKKQEKESLNQLSLIKDIFDENSRSSHQSDFTEKNLSATEDVADRDENHPKVHHVPAYNVCLEEQIQVESTTTKTGEPVEIIDGFTFISFESEEGMAVYTRKEEKGGEAGWVHPRRRRRKRRRKKFLQITIGNVSATNSQSPLPGSPQVSSPVPQQKEQIEEEELVELSKYSAERERRLQLAELGAGLYPTAGFIGSQNERLDVETKNKEQPELPHNQKEENTNLTGEIKSTDNNVNKENLDQDNSEPPQLYEEVPAVDILYPRQKYKYYYNKELCKETKADARNVFVRRAGKLVPLNSVFQVSIKGDL</sequence>
<organism evidence="2 3">
    <name type="scientific">Meganyctiphanes norvegica</name>
    <name type="common">Northern krill</name>
    <name type="synonym">Thysanopoda norvegica</name>
    <dbReference type="NCBI Taxonomy" id="48144"/>
    <lineage>
        <taxon>Eukaryota</taxon>
        <taxon>Metazoa</taxon>
        <taxon>Ecdysozoa</taxon>
        <taxon>Arthropoda</taxon>
        <taxon>Crustacea</taxon>
        <taxon>Multicrustacea</taxon>
        <taxon>Malacostraca</taxon>
        <taxon>Eumalacostraca</taxon>
        <taxon>Eucarida</taxon>
        <taxon>Euphausiacea</taxon>
        <taxon>Euphausiidae</taxon>
        <taxon>Meganyctiphanes</taxon>
    </lineage>
</organism>
<feature type="region of interest" description="Disordered" evidence="1">
    <location>
        <begin position="716"/>
        <end position="930"/>
    </location>
</feature>
<feature type="compositionally biased region" description="Basic and acidic residues" evidence="1">
    <location>
        <begin position="263"/>
        <end position="274"/>
    </location>
</feature>
<feature type="compositionally biased region" description="Low complexity" evidence="1">
    <location>
        <begin position="542"/>
        <end position="556"/>
    </location>
</feature>
<feature type="compositionally biased region" description="Polar residues" evidence="1">
    <location>
        <begin position="403"/>
        <end position="412"/>
    </location>
</feature>
<feature type="region of interest" description="Disordered" evidence="1">
    <location>
        <begin position="1333"/>
        <end position="1384"/>
    </location>
</feature>